<comment type="caution">
    <text evidence="14">The sequence shown here is derived from an EMBL/GenBank/DDBJ whole genome shotgun (WGS) entry which is preliminary data.</text>
</comment>
<sequence>MIRDLLTILGDKYSGMFKRALVWMVVAAAAEGAMIVSVLPVFKSLFDGTLIWRAFILPLVLTVVAALVHVQQAAQSYRVSGAVMSVEHERIGDKLVRLPLGWFHPDTVGQVSQMITKGTMFVSTAAAHLVNPLIHGIVTPAIIAIGVLFFDWRMGLVMIVFAPLLWLASKASASLIGKADDILHVESVKVDNRLIEFAQAQRVLRAFGRGEEGYAPLEDAMSDELQAHRKNLWISLAGLAIFGIVTQLAFTALIVAGGLFALNGMSNAALMCAILALTARFIQPLMEVGDYAGAIRMARNELDRMADVLNAKELPEPAQPAAFDQSHANEVELRDVSFTYPGTDHQILDDVSLRLEPGTLTALVGPSGSGKTTVTRLIARFFEVDDGAVLVGGTDVREQTTEQLMSQLSLVFQDVYLFDDTLYENVRLGRPSASRGEVLAAAEMAGVSQMLDYLPDGWETRVGEGGTALSGGERQRVSIARALLKNAPIVLLDEATSAIDPENEAHLKRSFAQLSRNSTVLVIAHKLSTIADADQILVLDGGHIVERGEHAELLANGGLYASFWHEREQAQGWRLA</sequence>
<evidence type="ECO:0000256" key="3">
    <source>
        <dbReference type="ARBA" id="ARBA00022475"/>
    </source>
</evidence>
<keyword evidence="3" id="KW-1003">Cell membrane</keyword>
<dbReference type="Pfam" id="PF00664">
    <property type="entry name" value="ABC_membrane"/>
    <property type="match status" value="1"/>
</dbReference>
<dbReference type="Gene3D" id="1.20.1560.10">
    <property type="entry name" value="ABC transporter type 1, transmembrane domain"/>
    <property type="match status" value="1"/>
</dbReference>
<dbReference type="PROSITE" id="PS00211">
    <property type="entry name" value="ABC_TRANSPORTER_1"/>
    <property type="match status" value="1"/>
</dbReference>
<dbReference type="OrthoDB" id="9806127at2"/>
<dbReference type="PROSITE" id="PS50929">
    <property type="entry name" value="ABC_TM1F"/>
    <property type="match status" value="1"/>
</dbReference>
<dbReference type="InterPro" id="IPR017871">
    <property type="entry name" value="ABC_transporter-like_CS"/>
</dbReference>
<dbReference type="InterPro" id="IPR036640">
    <property type="entry name" value="ABC1_TM_sf"/>
</dbReference>
<dbReference type="AlphaFoldDB" id="A0A5N6RZQ4"/>
<keyword evidence="8 11" id="KW-1133">Transmembrane helix</keyword>
<dbReference type="GO" id="GO:0140359">
    <property type="term" value="F:ABC-type transporter activity"/>
    <property type="evidence" value="ECO:0007669"/>
    <property type="project" value="InterPro"/>
</dbReference>
<evidence type="ECO:0000256" key="8">
    <source>
        <dbReference type="ARBA" id="ARBA00022989"/>
    </source>
</evidence>
<feature type="domain" description="ABC transmembrane type-1" evidence="13">
    <location>
        <begin position="20"/>
        <end position="297"/>
    </location>
</feature>
<proteinExistence type="inferred from homology"/>
<dbReference type="PROSITE" id="PS50893">
    <property type="entry name" value="ABC_TRANSPORTER_2"/>
    <property type="match status" value="1"/>
</dbReference>
<accession>A0A5N6RZQ4</accession>
<dbReference type="Gene3D" id="3.40.50.300">
    <property type="entry name" value="P-loop containing nucleotide triphosphate hydrolases"/>
    <property type="match status" value="1"/>
</dbReference>
<feature type="transmembrane region" description="Helical" evidence="11">
    <location>
        <begin position="51"/>
        <end position="70"/>
    </location>
</feature>
<evidence type="ECO:0000313" key="14">
    <source>
        <dbReference type="EMBL" id="KAE8126777.1"/>
    </source>
</evidence>
<dbReference type="InterPro" id="IPR027417">
    <property type="entry name" value="P-loop_NTPase"/>
</dbReference>
<feature type="transmembrane region" description="Helical" evidence="11">
    <location>
        <begin position="129"/>
        <end position="150"/>
    </location>
</feature>
<evidence type="ECO:0000256" key="11">
    <source>
        <dbReference type="SAM" id="Phobius"/>
    </source>
</evidence>
<dbReference type="SUPFAM" id="SSF52540">
    <property type="entry name" value="P-loop containing nucleoside triphosphate hydrolases"/>
    <property type="match status" value="1"/>
</dbReference>
<dbReference type="InterPro" id="IPR003593">
    <property type="entry name" value="AAA+_ATPase"/>
</dbReference>
<dbReference type="GO" id="GO:0005886">
    <property type="term" value="C:plasma membrane"/>
    <property type="evidence" value="ECO:0007669"/>
    <property type="project" value="UniProtKB-SubCell"/>
</dbReference>
<dbReference type="SMART" id="SM00382">
    <property type="entry name" value="AAA"/>
    <property type="match status" value="1"/>
</dbReference>
<evidence type="ECO:0000259" key="12">
    <source>
        <dbReference type="PROSITE" id="PS50893"/>
    </source>
</evidence>
<dbReference type="GO" id="GO:0005524">
    <property type="term" value="F:ATP binding"/>
    <property type="evidence" value="ECO:0007669"/>
    <property type="project" value="UniProtKB-KW"/>
</dbReference>
<dbReference type="EMBL" id="QDAG01000011">
    <property type="protein sequence ID" value="KAE8126777.1"/>
    <property type="molecule type" value="Genomic_DNA"/>
</dbReference>
<dbReference type="GO" id="GO:0034040">
    <property type="term" value="F:ATPase-coupled lipid transmembrane transporter activity"/>
    <property type="evidence" value="ECO:0007669"/>
    <property type="project" value="TreeGrafter"/>
</dbReference>
<feature type="transmembrane region" description="Helical" evidence="11">
    <location>
        <begin position="232"/>
        <end position="254"/>
    </location>
</feature>
<comment type="subcellular location">
    <subcellularLocation>
        <location evidence="1">Cell inner membrane</location>
        <topology evidence="1">Multi-pass membrane protein</topology>
    </subcellularLocation>
</comment>
<protein>
    <submittedName>
        <fullName evidence="14">ABC transporter ATP-binding protein</fullName>
    </submittedName>
</protein>
<dbReference type="Proteomes" id="UP000325415">
    <property type="component" value="Unassembled WGS sequence"/>
</dbReference>
<keyword evidence="5 11" id="KW-0812">Transmembrane</keyword>
<dbReference type="PANTHER" id="PTHR24221:SF397">
    <property type="entry name" value="ABC TRANSPORTER, ATP-BINDING TRANSMEMBRANE PROTEIN"/>
    <property type="match status" value="1"/>
</dbReference>
<dbReference type="PANTHER" id="PTHR24221">
    <property type="entry name" value="ATP-BINDING CASSETTE SUB-FAMILY B"/>
    <property type="match status" value="1"/>
</dbReference>
<gene>
    <name evidence="14" type="ORF">DDE84_10375</name>
</gene>
<feature type="transmembrane region" description="Helical" evidence="11">
    <location>
        <begin position="20"/>
        <end position="39"/>
    </location>
</feature>
<keyword evidence="9 11" id="KW-0472">Membrane</keyword>
<dbReference type="FunFam" id="3.40.50.300:FF:000221">
    <property type="entry name" value="Multidrug ABC transporter ATP-binding protein"/>
    <property type="match status" value="1"/>
</dbReference>
<evidence type="ECO:0000256" key="7">
    <source>
        <dbReference type="ARBA" id="ARBA00022840"/>
    </source>
</evidence>
<dbReference type="InterPro" id="IPR003439">
    <property type="entry name" value="ABC_transporter-like_ATP-bd"/>
</dbReference>
<keyword evidence="6" id="KW-0547">Nucleotide-binding</keyword>
<dbReference type="RefSeq" id="WP_152581619.1">
    <property type="nucleotide sequence ID" value="NZ_JALCMD010000003.1"/>
</dbReference>
<evidence type="ECO:0000313" key="15">
    <source>
        <dbReference type="Proteomes" id="UP000325415"/>
    </source>
</evidence>
<dbReference type="Pfam" id="PF00005">
    <property type="entry name" value="ABC_tran"/>
    <property type="match status" value="1"/>
</dbReference>
<evidence type="ECO:0000256" key="5">
    <source>
        <dbReference type="ARBA" id="ARBA00022692"/>
    </source>
</evidence>
<reference evidence="14 15" key="1">
    <citation type="submission" date="2018-04" db="EMBL/GenBank/DDBJ databases">
        <authorList>
            <person name="Eckel V.P."/>
            <person name="Vogel R.F."/>
        </authorList>
    </citation>
    <scope>NUCLEOTIDE SEQUENCE [LARGE SCALE GENOMIC DNA]</scope>
    <source>
        <strain evidence="15">TMW 2.1764</strain>
    </source>
</reference>
<dbReference type="InterPro" id="IPR011527">
    <property type="entry name" value="ABC1_TM_dom"/>
</dbReference>
<evidence type="ECO:0000256" key="2">
    <source>
        <dbReference type="ARBA" id="ARBA00022448"/>
    </source>
</evidence>
<dbReference type="GO" id="GO:0016887">
    <property type="term" value="F:ATP hydrolysis activity"/>
    <property type="evidence" value="ECO:0007669"/>
    <property type="project" value="InterPro"/>
</dbReference>
<evidence type="ECO:0000256" key="1">
    <source>
        <dbReference type="ARBA" id="ARBA00004429"/>
    </source>
</evidence>
<feature type="transmembrane region" description="Helical" evidence="11">
    <location>
        <begin position="156"/>
        <end position="176"/>
    </location>
</feature>
<evidence type="ECO:0000256" key="10">
    <source>
        <dbReference type="ARBA" id="ARBA00023455"/>
    </source>
</evidence>
<comment type="similarity">
    <text evidence="10">Belongs to the ABC transporter superfamily. Siderophore-Fe(3+) uptake transporter (SIUT) (TC 3.A.1.21) family.</text>
</comment>
<evidence type="ECO:0000256" key="4">
    <source>
        <dbReference type="ARBA" id="ARBA00022519"/>
    </source>
</evidence>
<feature type="domain" description="ABC transporter" evidence="12">
    <location>
        <begin position="331"/>
        <end position="566"/>
    </location>
</feature>
<evidence type="ECO:0000256" key="6">
    <source>
        <dbReference type="ARBA" id="ARBA00022741"/>
    </source>
</evidence>
<evidence type="ECO:0000256" key="9">
    <source>
        <dbReference type="ARBA" id="ARBA00023136"/>
    </source>
</evidence>
<keyword evidence="7 14" id="KW-0067">ATP-binding</keyword>
<organism evidence="14 15">
    <name type="scientific">Bifidobacterium tibiigranuli</name>
    <dbReference type="NCBI Taxonomy" id="2172043"/>
    <lineage>
        <taxon>Bacteria</taxon>
        <taxon>Bacillati</taxon>
        <taxon>Actinomycetota</taxon>
        <taxon>Actinomycetes</taxon>
        <taxon>Bifidobacteriales</taxon>
        <taxon>Bifidobacteriaceae</taxon>
        <taxon>Bifidobacterium</taxon>
    </lineage>
</organism>
<keyword evidence="15" id="KW-1185">Reference proteome</keyword>
<evidence type="ECO:0000259" key="13">
    <source>
        <dbReference type="PROSITE" id="PS50929"/>
    </source>
</evidence>
<name>A0A5N6RZQ4_9BIFI</name>
<dbReference type="GeneID" id="78128084"/>
<keyword evidence="4" id="KW-0997">Cell inner membrane</keyword>
<keyword evidence="2" id="KW-0813">Transport</keyword>
<dbReference type="SUPFAM" id="SSF90123">
    <property type="entry name" value="ABC transporter transmembrane region"/>
    <property type="match status" value="1"/>
</dbReference>
<dbReference type="InterPro" id="IPR039421">
    <property type="entry name" value="Type_1_exporter"/>
</dbReference>
<feature type="transmembrane region" description="Helical" evidence="11">
    <location>
        <begin position="260"/>
        <end position="282"/>
    </location>
</feature>